<dbReference type="InterPro" id="IPR013320">
    <property type="entry name" value="ConA-like_dom_sf"/>
</dbReference>
<dbReference type="PANTHER" id="PTHR27007">
    <property type="match status" value="1"/>
</dbReference>
<dbReference type="InterPro" id="IPR001220">
    <property type="entry name" value="Legume_lectin_dom"/>
</dbReference>
<dbReference type="Pfam" id="PF00139">
    <property type="entry name" value="Lectin_legB"/>
    <property type="match status" value="1"/>
</dbReference>
<dbReference type="GO" id="GO:0002229">
    <property type="term" value="P:defense response to oomycetes"/>
    <property type="evidence" value="ECO:0007669"/>
    <property type="project" value="UniProtKB-ARBA"/>
</dbReference>
<evidence type="ECO:0000256" key="20">
    <source>
        <dbReference type="ARBA" id="ARBA00048679"/>
    </source>
</evidence>
<dbReference type="FunFam" id="3.30.200.20:FF:000621">
    <property type="entry name" value="Putative L-type lectin-domain containing receptor kinase VII.2"/>
    <property type="match status" value="1"/>
</dbReference>
<dbReference type="InterPro" id="IPR000719">
    <property type="entry name" value="Prot_kinase_dom"/>
</dbReference>
<evidence type="ECO:0000256" key="16">
    <source>
        <dbReference type="ARBA" id="ARBA00023136"/>
    </source>
</evidence>
<comment type="caution">
    <text evidence="25">The sequence shown here is derived from an EMBL/GenBank/DDBJ whole genome shotgun (WGS) entry which is preliminary data.</text>
</comment>
<evidence type="ECO:0000256" key="18">
    <source>
        <dbReference type="ARBA" id="ARBA00023180"/>
    </source>
</evidence>
<evidence type="ECO:0000256" key="11">
    <source>
        <dbReference type="ARBA" id="ARBA00022734"/>
    </source>
</evidence>
<dbReference type="FunFam" id="2.60.120.200:FF:000086">
    <property type="entry name" value="L-type lectin-domain containing receptor kinase S.4"/>
    <property type="match status" value="1"/>
</dbReference>
<dbReference type="Gene3D" id="2.60.120.200">
    <property type="match status" value="1"/>
</dbReference>
<keyword evidence="13 25" id="KW-0418">Kinase</keyword>
<accession>A0AAD8I563</accession>
<dbReference type="InterPro" id="IPR017441">
    <property type="entry name" value="Protein_kinase_ATP_BS"/>
</dbReference>
<sequence length="693" mass="78012">MKMKLHTYTMFYIFILVSLSLQSTSAIDFIFNGFNSTNISVYGNATIESQILTLTKDFKQSIGRGLYSSRIATKNKTSSEVLPFSTSFIFAMAPFEDTLSGHGIVFLFVPFDGIQGASAAQHMGFLNRTYNDGNPNNHIFGIEFDVFKNQEFSDIDNNHVGIDVSSLTSLDSFSAGYWSNDDQDVFKRVRLNNGKNYQVWVDYKDGILNVTIAPVGMIRPRRPLLSYRIDLSRVFMDDMYVGFTASTGVLVESHKILSWSFSNSNFSLWKGLVTEGLPSFELPKEPIWKSKRFIVGIALGVLFVVVVCYVIMVLMTKRRRRLLKERAEMEDWELEYWPHRIPYQEIDAATKGFSDENVIGIGGNGKVYKGVLTGGVEVAVKRISHANGDGVKEFLAEVSSLGRLKHKTLVALRGWCRKDRGSLILVYDYMENGSLDKRVFNCAEDEMLSCEDRIKVLKDVASGLLYLHEGWESTVLHRDIKASNVLLDKDMNGRLGDFGLARIHGSGQVASTTQVVGTVGYLPPEVIKNGRVSILSDVFGFGVLILEVMCGRRPLEEGKLPLIEWVWKLMEKGEILNVLDPRLRARGGYDADEVELLLNLGLLCVYPDARVRPKMRKVTMVLEEQNEIEEPEGEDMDIHLLKKLKAKDFWSKYSQSSSDKSSSDSHPTLDQIREGISASLVSLSWSDFIKEGR</sequence>
<keyword evidence="18" id="KW-0325">Glycoprotein</keyword>
<reference evidence="25" key="1">
    <citation type="submission" date="2023-02" db="EMBL/GenBank/DDBJ databases">
        <title>Genome of toxic invasive species Heracleum sosnowskyi carries increased number of genes despite the absence of recent whole-genome duplications.</title>
        <authorList>
            <person name="Schelkunov M."/>
            <person name="Shtratnikova V."/>
            <person name="Makarenko M."/>
            <person name="Klepikova A."/>
            <person name="Omelchenko D."/>
            <person name="Novikova G."/>
            <person name="Obukhova E."/>
            <person name="Bogdanov V."/>
            <person name="Penin A."/>
            <person name="Logacheva M."/>
        </authorList>
    </citation>
    <scope>NUCLEOTIDE SEQUENCE</scope>
    <source>
        <strain evidence="25">Hsosn_3</strain>
        <tissue evidence="25">Leaf</tissue>
    </source>
</reference>
<evidence type="ECO:0000256" key="9">
    <source>
        <dbReference type="ARBA" id="ARBA00022692"/>
    </source>
</evidence>
<evidence type="ECO:0000256" key="12">
    <source>
        <dbReference type="ARBA" id="ARBA00022741"/>
    </source>
</evidence>
<evidence type="ECO:0000256" key="19">
    <source>
        <dbReference type="ARBA" id="ARBA00047899"/>
    </source>
</evidence>
<dbReference type="InterPro" id="IPR011009">
    <property type="entry name" value="Kinase-like_dom_sf"/>
</dbReference>
<dbReference type="GO" id="GO:0005524">
    <property type="term" value="F:ATP binding"/>
    <property type="evidence" value="ECO:0007669"/>
    <property type="project" value="UniProtKB-UniRule"/>
</dbReference>
<dbReference type="PROSITE" id="PS00108">
    <property type="entry name" value="PROTEIN_KINASE_ST"/>
    <property type="match status" value="1"/>
</dbReference>
<evidence type="ECO:0000256" key="2">
    <source>
        <dbReference type="ARBA" id="ARBA00004479"/>
    </source>
</evidence>
<gene>
    <name evidence="25" type="ORF">POM88_025484</name>
</gene>
<comment type="subcellular location">
    <subcellularLocation>
        <location evidence="1">Cell membrane</location>
    </subcellularLocation>
    <subcellularLocation>
        <location evidence="2">Membrane</location>
        <topology evidence="2">Single-pass type I membrane protein</topology>
    </subcellularLocation>
</comment>
<dbReference type="Gene3D" id="3.30.200.20">
    <property type="entry name" value="Phosphorylase Kinase, domain 1"/>
    <property type="match status" value="1"/>
</dbReference>
<dbReference type="SUPFAM" id="SSF56112">
    <property type="entry name" value="Protein kinase-like (PK-like)"/>
    <property type="match status" value="1"/>
</dbReference>
<dbReference type="PROSITE" id="PS50011">
    <property type="entry name" value="PROTEIN_KINASE_DOM"/>
    <property type="match status" value="1"/>
</dbReference>
<feature type="transmembrane region" description="Helical" evidence="22">
    <location>
        <begin position="293"/>
        <end position="316"/>
    </location>
</feature>
<evidence type="ECO:0000256" key="1">
    <source>
        <dbReference type="ARBA" id="ARBA00004236"/>
    </source>
</evidence>
<evidence type="ECO:0000256" key="4">
    <source>
        <dbReference type="ARBA" id="ARBA00010217"/>
    </source>
</evidence>
<reference evidence="25" key="2">
    <citation type="submission" date="2023-05" db="EMBL/GenBank/DDBJ databases">
        <authorList>
            <person name="Schelkunov M.I."/>
        </authorList>
    </citation>
    <scope>NUCLEOTIDE SEQUENCE</scope>
    <source>
        <strain evidence="25">Hsosn_3</strain>
        <tissue evidence="25">Leaf</tissue>
    </source>
</reference>
<evidence type="ECO:0000259" key="24">
    <source>
        <dbReference type="PROSITE" id="PS50011"/>
    </source>
</evidence>
<evidence type="ECO:0000256" key="10">
    <source>
        <dbReference type="ARBA" id="ARBA00022729"/>
    </source>
</evidence>
<feature type="binding site" evidence="21">
    <location>
        <position position="381"/>
    </location>
    <ligand>
        <name>ATP</name>
        <dbReference type="ChEBI" id="CHEBI:30616"/>
    </ligand>
</feature>
<feature type="signal peptide" evidence="23">
    <location>
        <begin position="1"/>
        <end position="26"/>
    </location>
</feature>
<dbReference type="EC" id="2.7.11.1" evidence="5"/>
<protein>
    <recommendedName>
        <fullName evidence="5">non-specific serine/threonine protein kinase</fullName>
        <ecNumber evidence="5">2.7.11.1</ecNumber>
    </recommendedName>
</protein>
<dbReference type="SMART" id="SM00220">
    <property type="entry name" value="S_TKc"/>
    <property type="match status" value="1"/>
</dbReference>
<evidence type="ECO:0000256" key="3">
    <source>
        <dbReference type="ARBA" id="ARBA00008536"/>
    </source>
</evidence>
<dbReference type="GO" id="GO:0042742">
    <property type="term" value="P:defense response to bacterium"/>
    <property type="evidence" value="ECO:0007669"/>
    <property type="project" value="UniProtKB-ARBA"/>
</dbReference>
<evidence type="ECO:0000313" key="26">
    <source>
        <dbReference type="Proteomes" id="UP001237642"/>
    </source>
</evidence>
<keyword evidence="15 22" id="KW-1133">Transmembrane helix</keyword>
<evidence type="ECO:0000256" key="6">
    <source>
        <dbReference type="ARBA" id="ARBA00022475"/>
    </source>
</evidence>
<proteinExistence type="inferred from homology"/>
<keyword evidence="12 21" id="KW-0547">Nucleotide-binding</keyword>
<evidence type="ECO:0000256" key="8">
    <source>
        <dbReference type="ARBA" id="ARBA00022679"/>
    </source>
</evidence>
<keyword evidence="26" id="KW-1185">Reference proteome</keyword>
<evidence type="ECO:0000256" key="21">
    <source>
        <dbReference type="PROSITE-ProRule" id="PRU10141"/>
    </source>
</evidence>
<keyword evidence="6" id="KW-1003">Cell membrane</keyword>
<evidence type="ECO:0000256" key="5">
    <source>
        <dbReference type="ARBA" id="ARBA00012513"/>
    </source>
</evidence>
<keyword evidence="14 21" id="KW-0067">ATP-binding</keyword>
<dbReference type="CDD" id="cd06899">
    <property type="entry name" value="lectin_legume_LecRK_Arcelin_ConA"/>
    <property type="match status" value="1"/>
</dbReference>
<dbReference type="GO" id="GO:0030246">
    <property type="term" value="F:carbohydrate binding"/>
    <property type="evidence" value="ECO:0007669"/>
    <property type="project" value="UniProtKB-KW"/>
</dbReference>
<keyword evidence="9 22" id="KW-0812">Transmembrane</keyword>
<comment type="catalytic activity">
    <reaction evidence="20">
        <text>L-seryl-[protein] + ATP = O-phospho-L-seryl-[protein] + ADP + H(+)</text>
        <dbReference type="Rhea" id="RHEA:17989"/>
        <dbReference type="Rhea" id="RHEA-COMP:9863"/>
        <dbReference type="Rhea" id="RHEA-COMP:11604"/>
        <dbReference type="ChEBI" id="CHEBI:15378"/>
        <dbReference type="ChEBI" id="CHEBI:29999"/>
        <dbReference type="ChEBI" id="CHEBI:30616"/>
        <dbReference type="ChEBI" id="CHEBI:83421"/>
        <dbReference type="ChEBI" id="CHEBI:456216"/>
        <dbReference type="EC" id="2.7.11.1"/>
    </reaction>
</comment>
<feature type="chain" id="PRO_5042275608" description="non-specific serine/threonine protein kinase" evidence="23">
    <location>
        <begin position="27"/>
        <end position="693"/>
    </location>
</feature>
<dbReference type="GO" id="GO:0005886">
    <property type="term" value="C:plasma membrane"/>
    <property type="evidence" value="ECO:0007669"/>
    <property type="project" value="UniProtKB-SubCell"/>
</dbReference>
<dbReference type="SUPFAM" id="SSF49899">
    <property type="entry name" value="Concanavalin A-like lectins/glucanases"/>
    <property type="match status" value="1"/>
</dbReference>
<dbReference type="Gene3D" id="1.10.510.10">
    <property type="entry name" value="Transferase(Phosphotransferase) domain 1"/>
    <property type="match status" value="1"/>
</dbReference>
<dbReference type="InterPro" id="IPR008271">
    <property type="entry name" value="Ser/Thr_kinase_AS"/>
</dbReference>
<dbReference type="GO" id="GO:0004674">
    <property type="term" value="F:protein serine/threonine kinase activity"/>
    <property type="evidence" value="ECO:0007669"/>
    <property type="project" value="UniProtKB-KW"/>
</dbReference>
<keyword evidence="16 22" id="KW-0472">Membrane</keyword>
<organism evidence="25 26">
    <name type="scientific">Heracleum sosnowskyi</name>
    <dbReference type="NCBI Taxonomy" id="360622"/>
    <lineage>
        <taxon>Eukaryota</taxon>
        <taxon>Viridiplantae</taxon>
        <taxon>Streptophyta</taxon>
        <taxon>Embryophyta</taxon>
        <taxon>Tracheophyta</taxon>
        <taxon>Spermatophyta</taxon>
        <taxon>Magnoliopsida</taxon>
        <taxon>eudicotyledons</taxon>
        <taxon>Gunneridae</taxon>
        <taxon>Pentapetalae</taxon>
        <taxon>asterids</taxon>
        <taxon>campanulids</taxon>
        <taxon>Apiales</taxon>
        <taxon>Apiaceae</taxon>
        <taxon>Apioideae</taxon>
        <taxon>apioid superclade</taxon>
        <taxon>Tordylieae</taxon>
        <taxon>Tordyliinae</taxon>
        <taxon>Heracleum</taxon>
    </lineage>
</organism>
<keyword evidence="11" id="KW-0430">Lectin</keyword>
<comment type="catalytic activity">
    <reaction evidence="19">
        <text>L-threonyl-[protein] + ATP = O-phospho-L-threonyl-[protein] + ADP + H(+)</text>
        <dbReference type="Rhea" id="RHEA:46608"/>
        <dbReference type="Rhea" id="RHEA-COMP:11060"/>
        <dbReference type="Rhea" id="RHEA-COMP:11605"/>
        <dbReference type="ChEBI" id="CHEBI:15378"/>
        <dbReference type="ChEBI" id="CHEBI:30013"/>
        <dbReference type="ChEBI" id="CHEBI:30616"/>
        <dbReference type="ChEBI" id="CHEBI:61977"/>
        <dbReference type="ChEBI" id="CHEBI:456216"/>
        <dbReference type="EC" id="2.7.11.1"/>
    </reaction>
</comment>
<name>A0AAD8I563_9APIA</name>
<evidence type="ECO:0000256" key="17">
    <source>
        <dbReference type="ARBA" id="ARBA00023170"/>
    </source>
</evidence>
<dbReference type="FunFam" id="1.10.510.10:FF:000108">
    <property type="entry name" value="L-type lectin-domain containing receptor kinase S.4"/>
    <property type="match status" value="1"/>
</dbReference>
<evidence type="ECO:0000256" key="15">
    <source>
        <dbReference type="ARBA" id="ARBA00022989"/>
    </source>
</evidence>
<comment type="similarity">
    <text evidence="4">In the C-terminal section; belongs to the protein kinase superfamily. Ser/Thr protein kinase family.</text>
</comment>
<dbReference type="Proteomes" id="UP001237642">
    <property type="component" value="Unassembled WGS sequence"/>
</dbReference>
<comment type="similarity">
    <text evidence="3">In the N-terminal section; belongs to the leguminous lectin family.</text>
</comment>
<dbReference type="AlphaFoldDB" id="A0AAD8I563"/>
<dbReference type="PROSITE" id="PS00107">
    <property type="entry name" value="PROTEIN_KINASE_ATP"/>
    <property type="match status" value="1"/>
</dbReference>
<evidence type="ECO:0000256" key="22">
    <source>
        <dbReference type="SAM" id="Phobius"/>
    </source>
</evidence>
<keyword evidence="8" id="KW-0808">Transferase</keyword>
<evidence type="ECO:0000256" key="14">
    <source>
        <dbReference type="ARBA" id="ARBA00022840"/>
    </source>
</evidence>
<keyword evidence="7" id="KW-0723">Serine/threonine-protein kinase</keyword>
<keyword evidence="10 23" id="KW-0732">Signal</keyword>
<dbReference type="EMBL" id="JAUIZM010000006">
    <property type="protein sequence ID" value="KAK1378740.1"/>
    <property type="molecule type" value="Genomic_DNA"/>
</dbReference>
<evidence type="ECO:0000256" key="7">
    <source>
        <dbReference type="ARBA" id="ARBA00022527"/>
    </source>
</evidence>
<evidence type="ECO:0000313" key="25">
    <source>
        <dbReference type="EMBL" id="KAK1378740.1"/>
    </source>
</evidence>
<keyword evidence="17 25" id="KW-0675">Receptor</keyword>
<evidence type="ECO:0000256" key="23">
    <source>
        <dbReference type="SAM" id="SignalP"/>
    </source>
</evidence>
<feature type="domain" description="Protein kinase" evidence="24">
    <location>
        <begin position="353"/>
        <end position="628"/>
    </location>
</feature>
<dbReference type="Pfam" id="PF00069">
    <property type="entry name" value="Pkinase"/>
    <property type="match status" value="1"/>
</dbReference>
<dbReference type="InterPro" id="IPR050528">
    <property type="entry name" value="L-type_Lectin-RKs"/>
</dbReference>
<evidence type="ECO:0000256" key="13">
    <source>
        <dbReference type="ARBA" id="ARBA00022777"/>
    </source>
</evidence>